<dbReference type="Pfam" id="PF22039">
    <property type="entry name" value="HUTI_composite_bact"/>
    <property type="match status" value="1"/>
</dbReference>
<dbReference type="EMBL" id="JANFNH010000038">
    <property type="protein sequence ID" value="MCQ4045173.1"/>
    <property type="molecule type" value="Genomic_DNA"/>
</dbReference>
<evidence type="ECO:0000313" key="5">
    <source>
        <dbReference type="EMBL" id="MCQ4045173.1"/>
    </source>
</evidence>
<name>A0ABT1PIH7_9ACTN</name>
<evidence type="ECO:0000259" key="4">
    <source>
        <dbReference type="Pfam" id="PF22039"/>
    </source>
</evidence>
<keyword evidence="3" id="KW-0862">Zinc</keyword>
<accession>A0ABT1PIH7</accession>
<comment type="caution">
    <text evidence="5">The sequence shown here is derived from an EMBL/GenBank/DDBJ whole genome shotgun (WGS) entry which is preliminary data.</text>
</comment>
<evidence type="ECO:0000313" key="6">
    <source>
        <dbReference type="Proteomes" id="UP001206206"/>
    </source>
</evidence>
<protein>
    <recommendedName>
        <fullName evidence="4">Aminodeoxyfutalosine deaminase/Imidazolonepropionase-like composite domain-containing protein</fullName>
    </recommendedName>
</protein>
<dbReference type="Proteomes" id="UP001206206">
    <property type="component" value="Unassembled WGS sequence"/>
</dbReference>
<dbReference type="InterPro" id="IPR011059">
    <property type="entry name" value="Metal-dep_hydrolase_composite"/>
</dbReference>
<dbReference type="Gene3D" id="2.30.40.10">
    <property type="entry name" value="Urease, subunit C, domain 1"/>
    <property type="match status" value="1"/>
</dbReference>
<keyword evidence="2" id="KW-0378">Hydrolase</keyword>
<keyword evidence="1" id="KW-0479">Metal-binding</keyword>
<dbReference type="SUPFAM" id="SSF51338">
    <property type="entry name" value="Composite domain of metallo-dependent hydrolases"/>
    <property type="match status" value="1"/>
</dbReference>
<evidence type="ECO:0000256" key="3">
    <source>
        <dbReference type="ARBA" id="ARBA00022833"/>
    </source>
</evidence>
<reference evidence="5 6" key="1">
    <citation type="submission" date="2022-06" db="EMBL/GenBank/DDBJ databases">
        <title>Draft genome sequence of type strain Streptomyces rubrisoli DSM 42083.</title>
        <authorList>
            <person name="Duangmal K."/>
            <person name="Klaysubun C."/>
        </authorList>
    </citation>
    <scope>NUCLEOTIDE SEQUENCE [LARGE SCALE GENOMIC DNA]</scope>
    <source>
        <strain evidence="5 6">DSM 42083</strain>
    </source>
</reference>
<feature type="domain" description="Aminodeoxyfutalosine deaminase/Imidazolonepropionase-like composite" evidence="4">
    <location>
        <begin position="23"/>
        <end position="47"/>
    </location>
</feature>
<proteinExistence type="predicted"/>
<gene>
    <name evidence="5" type="ORF">NON19_24860</name>
</gene>
<sequence length="148" mass="15279">MLTIHAAAALRRTTCGEPVPGDAVAVSGDRVAAVGPLEELLERYPGARVRRWPGTLGPALVHEGAVPAAPTPRERVHAVLRLGATAVLADRVTEPELLAAAGRTGVAVLDVPRQPALAPSARADLAVFDADGTCVATILAGRVLHRRA</sequence>
<organism evidence="5 6">
    <name type="scientific">Streptantibioticus rubrisoli</name>
    <dbReference type="NCBI Taxonomy" id="1387313"/>
    <lineage>
        <taxon>Bacteria</taxon>
        <taxon>Bacillati</taxon>
        <taxon>Actinomycetota</taxon>
        <taxon>Actinomycetes</taxon>
        <taxon>Kitasatosporales</taxon>
        <taxon>Streptomycetaceae</taxon>
        <taxon>Streptantibioticus</taxon>
    </lineage>
</organism>
<evidence type="ECO:0000256" key="2">
    <source>
        <dbReference type="ARBA" id="ARBA00022801"/>
    </source>
</evidence>
<dbReference type="InterPro" id="IPR054418">
    <property type="entry name" value="MQNX/HUTI_composite_N"/>
</dbReference>
<dbReference type="RefSeq" id="WP_255931305.1">
    <property type="nucleotide sequence ID" value="NZ_JANFNH010000038.1"/>
</dbReference>
<evidence type="ECO:0000256" key="1">
    <source>
        <dbReference type="ARBA" id="ARBA00022723"/>
    </source>
</evidence>
<keyword evidence="6" id="KW-1185">Reference proteome</keyword>